<accession>A0A0C5V6Q0</accession>
<gene>
    <name evidence="1" type="ORF">YC6258_03079</name>
</gene>
<name>A0A0C5V6Q0_9GAMM</name>
<reference evidence="1 2" key="1">
    <citation type="submission" date="2014-01" db="EMBL/GenBank/DDBJ databases">
        <title>Full genme sequencing of cellulolytic bacterium Gynuella sunshinyii YC6258T gen. nov., sp. nov.</title>
        <authorList>
            <person name="Khan H."/>
            <person name="Chung E.J."/>
            <person name="Chung Y.R."/>
        </authorList>
    </citation>
    <scope>NUCLEOTIDE SEQUENCE [LARGE SCALE GENOMIC DNA]</scope>
    <source>
        <strain evidence="1 2">YC6258</strain>
    </source>
</reference>
<dbReference type="Proteomes" id="UP000032266">
    <property type="component" value="Chromosome"/>
</dbReference>
<evidence type="ECO:0000313" key="1">
    <source>
        <dbReference type="EMBL" id="AJQ95115.1"/>
    </source>
</evidence>
<organism evidence="1 2">
    <name type="scientific">Gynuella sunshinyii YC6258</name>
    <dbReference type="NCBI Taxonomy" id="1445510"/>
    <lineage>
        <taxon>Bacteria</taxon>
        <taxon>Pseudomonadati</taxon>
        <taxon>Pseudomonadota</taxon>
        <taxon>Gammaproteobacteria</taxon>
        <taxon>Oceanospirillales</taxon>
        <taxon>Saccharospirillaceae</taxon>
        <taxon>Gynuella</taxon>
    </lineage>
</organism>
<dbReference type="EMBL" id="CP007142">
    <property type="protein sequence ID" value="AJQ95115.1"/>
    <property type="molecule type" value="Genomic_DNA"/>
</dbReference>
<proteinExistence type="predicted"/>
<dbReference type="STRING" id="1445510.YC6258_03079"/>
<protein>
    <submittedName>
        <fullName evidence="1">Uncharacterized protein</fullName>
    </submittedName>
</protein>
<evidence type="ECO:0000313" key="2">
    <source>
        <dbReference type="Proteomes" id="UP000032266"/>
    </source>
</evidence>
<dbReference type="KEGG" id="gsn:YC6258_03079"/>
<dbReference type="HOGENOM" id="CLU_3153400_0_0_6"/>
<dbReference type="AlphaFoldDB" id="A0A0C5V6Q0"/>
<keyword evidence="2" id="KW-1185">Reference proteome</keyword>
<sequence length="48" mass="5115">MGAKEIPDLVGKRSGVIDVLLSCLEVLLVFRWASGKIGTGYQLSYCAG</sequence>